<sequence>MNPDILRERIENGVDNGVIPALMDFIRVPNLSPAFDRDWETNGLMLRAIDVVLNYVKSLNIQGFNYEILKEPGKPWLFVGEFPATAPNLGTVLMYGHFDKQPHIPGWIEGTDNTHPAIINGRLYGRGGVDDGYSFPSAGLIIKTLDELGIPRGRIIFIGETEEESGSYNLMEYISKVKDKIGNPDVIICLDAGIPTYDRFWLTGSLRGLVTLDVTVKVLTVGQHSGDVWKCCKVCSCSWERLNWEN</sequence>
<dbReference type="InterPro" id="IPR051458">
    <property type="entry name" value="Cyt/Met_Dipeptidase"/>
</dbReference>
<dbReference type="Proteomes" id="UP001162131">
    <property type="component" value="Unassembled WGS sequence"/>
</dbReference>
<dbReference type="PANTHER" id="PTHR43270">
    <property type="entry name" value="BETA-ALA-HIS DIPEPTIDASE"/>
    <property type="match status" value="1"/>
</dbReference>
<dbReference type="SUPFAM" id="SSF53187">
    <property type="entry name" value="Zn-dependent exopeptidases"/>
    <property type="match status" value="1"/>
</dbReference>
<dbReference type="GO" id="GO:0046872">
    <property type="term" value="F:metal ion binding"/>
    <property type="evidence" value="ECO:0007669"/>
    <property type="project" value="UniProtKB-KW"/>
</dbReference>
<dbReference type="GO" id="GO:0006508">
    <property type="term" value="P:proteolysis"/>
    <property type="evidence" value="ECO:0007669"/>
    <property type="project" value="UniProtKB-KW"/>
</dbReference>
<dbReference type="Pfam" id="PF01546">
    <property type="entry name" value="Peptidase_M20"/>
    <property type="match status" value="1"/>
</dbReference>
<dbReference type="EMBL" id="CAJZBQ010000033">
    <property type="protein sequence ID" value="CAG9323115.1"/>
    <property type="molecule type" value="Genomic_DNA"/>
</dbReference>
<keyword evidence="2" id="KW-0479">Metal-binding</keyword>
<accession>A0AAU9JG82</accession>
<organism evidence="4 5">
    <name type="scientific">Blepharisma stoltei</name>
    <dbReference type="NCBI Taxonomy" id="1481888"/>
    <lineage>
        <taxon>Eukaryota</taxon>
        <taxon>Sar</taxon>
        <taxon>Alveolata</taxon>
        <taxon>Ciliophora</taxon>
        <taxon>Postciliodesmatophora</taxon>
        <taxon>Heterotrichea</taxon>
        <taxon>Heterotrichida</taxon>
        <taxon>Blepharismidae</taxon>
        <taxon>Blepharisma</taxon>
    </lineage>
</organism>
<keyword evidence="5" id="KW-1185">Reference proteome</keyword>
<keyword evidence="1" id="KW-0645">Protease</keyword>
<protein>
    <recommendedName>
        <fullName evidence="6">M20/M25/M40 family metallo-hydrolase</fullName>
    </recommendedName>
</protein>
<evidence type="ECO:0000256" key="2">
    <source>
        <dbReference type="ARBA" id="ARBA00022723"/>
    </source>
</evidence>
<dbReference type="InterPro" id="IPR002933">
    <property type="entry name" value="Peptidase_M20"/>
</dbReference>
<dbReference type="AlphaFoldDB" id="A0AAU9JG82"/>
<keyword evidence="3" id="KW-0378">Hydrolase</keyword>
<proteinExistence type="predicted"/>
<gene>
    <name evidence="4" type="ORF">BSTOLATCC_MIC33017</name>
</gene>
<dbReference type="GO" id="GO:0008233">
    <property type="term" value="F:peptidase activity"/>
    <property type="evidence" value="ECO:0007669"/>
    <property type="project" value="UniProtKB-KW"/>
</dbReference>
<evidence type="ECO:0000313" key="4">
    <source>
        <dbReference type="EMBL" id="CAG9323115.1"/>
    </source>
</evidence>
<evidence type="ECO:0000256" key="3">
    <source>
        <dbReference type="ARBA" id="ARBA00022801"/>
    </source>
</evidence>
<name>A0AAU9JG82_9CILI</name>
<evidence type="ECO:0000313" key="5">
    <source>
        <dbReference type="Proteomes" id="UP001162131"/>
    </source>
</evidence>
<dbReference type="Gene3D" id="3.40.630.10">
    <property type="entry name" value="Zn peptidases"/>
    <property type="match status" value="1"/>
</dbReference>
<reference evidence="4" key="1">
    <citation type="submission" date="2021-09" db="EMBL/GenBank/DDBJ databases">
        <authorList>
            <consortium name="AG Swart"/>
            <person name="Singh M."/>
            <person name="Singh A."/>
            <person name="Seah K."/>
            <person name="Emmerich C."/>
        </authorList>
    </citation>
    <scope>NUCLEOTIDE SEQUENCE</scope>
    <source>
        <strain evidence="4">ATCC30299</strain>
    </source>
</reference>
<dbReference type="PANTHER" id="PTHR43270:SF4">
    <property type="entry name" value="CARNOSINE DIPEPTIDASE 2, ISOFORM A"/>
    <property type="match status" value="1"/>
</dbReference>
<evidence type="ECO:0000256" key="1">
    <source>
        <dbReference type="ARBA" id="ARBA00022670"/>
    </source>
</evidence>
<comment type="caution">
    <text evidence="4">The sequence shown here is derived from an EMBL/GenBank/DDBJ whole genome shotgun (WGS) entry which is preliminary data.</text>
</comment>
<evidence type="ECO:0008006" key="6">
    <source>
        <dbReference type="Google" id="ProtNLM"/>
    </source>
</evidence>